<dbReference type="RefSeq" id="XP_001221538.1">
    <property type="nucleotide sequence ID" value="XM_001221537.1"/>
</dbReference>
<feature type="region of interest" description="Disordered" evidence="1">
    <location>
        <begin position="147"/>
        <end position="180"/>
    </location>
</feature>
<dbReference type="AlphaFoldDB" id="Q2H7C2"/>
<evidence type="ECO:0000313" key="3">
    <source>
        <dbReference type="Proteomes" id="UP000001056"/>
    </source>
</evidence>
<evidence type="ECO:0000313" key="2">
    <source>
        <dbReference type="EMBL" id="EAQ88824.1"/>
    </source>
</evidence>
<reference evidence="3" key="1">
    <citation type="journal article" date="2015" name="Genome Announc.">
        <title>Draft genome sequence of the cellulolytic fungus Chaetomium globosum.</title>
        <authorList>
            <person name="Cuomo C.A."/>
            <person name="Untereiner W.A."/>
            <person name="Ma L.-J."/>
            <person name="Grabherr M."/>
            <person name="Birren B.W."/>
        </authorList>
    </citation>
    <scope>NUCLEOTIDE SEQUENCE [LARGE SCALE GENOMIC DNA]</scope>
    <source>
        <strain evidence="3">ATCC 6205 / CBS 148.51 / DSM 1962 / NBRC 6347 / NRRL 1970</strain>
    </source>
</reference>
<dbReference type="GeneID" id="4390892"/>
<dbReference type="InParanoid" id="Q2H7C2"/>
<gene>
    <name evidence="2" type="ORF">CHGG_05443</name>
</gene>
<protein>
    <submittedName>
        <fullName evidence="2">Uncharacterized protein</fullName>
    </submittedName>
</protein>
<name>Q2H7C2_CHAGB</name>
<dbReference type="VEuPathDB" id="FungiDB:CHGG_05443"/>
<keyword evidence="3" id="KW-1185">Reference proteome</keyword>
<dbReference type="OrthoDB" id="10403532at2759"/>
<sequence>MATPSCPQQTHHLKIDIDFDRILTIIFPHGTWASLLLTHLESRPYHADCRALLDDDYTGGALALVFDSKRCARDWLANSPLWGASGSGGVDAEKSVVIRTRWMHGEFERCLDSSMRAPAEVVVGGSVVPVVSFTAAPAPFAGSDVIGKSVDPYRRPNTKRTGGEENRSGGHVAGNSLVPS</sequence>
<dbReference type="EMBL" id="CH408031">
    <property type="protein sequence ID" value="EAQ88824.1"/>
    <property type="molecule type" value="Genomic_DNA"/>
</dbReference>
<organism evidence="2 3">
    <name type="scientific">Chaetomium globosum (strain ATCC 6205 / CBS 148.51 / DSM 1962 / NBRC 6347 / NRRL 1970)</name>
    <name type="common">Soil fungus</name>
    <dbReference type="NCBI Taxonomy" id="306901"/>
    <lineage>
        <taxon>Eukaryota</taxon>
        <taxon>Fungi</taxon>
        <taxon>Dikarya</taxon>
        <taxon>Ascomycota</taxon>
        <taxon>Pezizomycotina</taxon>
        <taxon>Sordariomycetes</taxon>
        <taxon>Sordariomycetidae</taxon>
        <taxon>Sordariales</taxon>
        <taxon>Chaetomiaceae</taxon>
        <taxon>Chaetomium</taxon>
    </lineage>
</organism>
<proteinExistence type="predicted"/>
<accession>Q2H7C2</accession>
<dbReference type="Proteomes" id="UP000001056">
    <property type="component" value="Unassembled WGS sequence"/>
</dbReference>
<dbReference type="HOGENOM" id="CLU_1496017_0_0_1"/>
<evidence type="ECO:0000256" key="1">
    <source>
        <dbReference type="SAM" id="MobiDB-lite"/>
    </source>
</evidence>